<protein>
    <recommendedName>
        <fullName evidence="2">Core domain-containing protein</fullName>
    </recommendedName>
</protein>
<evidence type="ECO:0000313" key="3">
    <source>
        <dbReference type="EMBL" id="GGF51949.1"/>
    </source>
</evidence>
<evidence type="ECO:0000313" key="4">
    <source>
        <dbReference type="Proteomes" id="UP000606044"/>
    </source>
</evidence>
<evidence type="ECO:0000256" key="1">
    <source>
        <dbReference type="ARBA" id="ARBA00006718"/>
    </source>
</evidence>
<dbReference type="Proteomes" id="UP000606044">
    <property type="component" value="Unassembled WGS sequence"/>
</dbReference>
<feature type="domain" description="Core" evidence="2">
    <location>
        <begin position="22"/>
        <end position="119"/>
    </location>
</feature>
<proteinExistence type="inferred from homology"/>
<comment type="caution">
    <text evidence="3">The sequence shown here is derived from an EMBL/GenBank/DDBJ whole genome shotgun (WGS) entry which is preliminary data.</text>
</comment>
<dbReference type="InterPro" id="IPR000361">
    <property type="entry name" value="ATAP_core_dom"/>
</dbReference>
<organism evidence="3 4">
    <name type="scientific">Azorhizobium oxalatiphilum</name>
    <dbReference type="NCBI Taxonomy" id="980631"/>
    <lineage>
        <taxon>Bacteria</taxon>
        <taxon>Pseudomonadati</taxon>
        <taxon>Pseudomonadota</taxon>
        <taxon>Alphaproteobacteria</taxon>
        <taxon>Hyphomicrobiales</taxon>
        <taxon>Xanthobacteraceae</taxon>
        <taxon>Azorhizobium</taxon>
    </lineage>
</organism>
<dbReference type="EMBL" id="BMCT01000001">
    <property type="protein sequence ID" value="GGF51949.1"/>
    <property type="molecule type" value="Genomic_DNA"/>
</dbReference>
<reference evidence="3" key="2">
    <citation type="submission" date="2020-09" db="EMBL/GenBank/DDBJ databases">
        <authorList>
            <person name="Sun Q."/>
            <person name="Sedlacek I."/>
        </authorList>
    </citation>
    <scope>NUCLEOTIDE SEQUENCE</scope>
    <source>
        <strain evidence="3">CCM 7897</strain>
    </source>
</reference>
<keyword evidence="4" id="KW-1185">Reference proteome</keyword>
<dbReference type="Gene3D" id="2.60.300.12">
    <property type="entry name" value="HesB-like domain"/>
    <property type="match status" value="1"/>
</dbReference>
<dbReference type="SUPFAM" id="SSF89360">
    <property type="entry name" value="HesB-like domain"/>
    <property type="match status" value="1"/>
</dbReference>
<dbReference type="InterPro" id="IPR035903">
    <property type="entry name" value="HesB-like_dom_sf"/>
</dbReference>
<dbReference type="GO" id="GO:0051537">
    <property type="term" value="F:2 iron, 2 sulfur cluster binding"/>
    <property type="evidence" value="ECO:0007669"/>
    <property type="project" value="TreeGrafter"/>
</dbReference>
<reference evidence="3" key="1">
    <citation type="journal article" date="2014" name="Int. J. Syst. Evol. Microbiol.">
        <title>Complete genome sequence of Corynebacterium casei LMG S-19264T (=DSM 44701T), isolated from a smear-ripened cheese.</title>
        <authorList>
            <consortium name="US DOE Joint Genome Institute (JGI-PGF)"/>
            <person name="Walter F."/>
            <person name="Albersmeier A."/>
            <person name="Kalinowski J."/>
            <person name="Ruckert C."/>
        </authorList>
    </citation>
    <scope>NUCLEOTIDE SEQUENCE</scope>
    <source>
        <strain evidence="3">CCM 7897</strain>
    </source>
</reference>
<sequence length="129" mass="13594">MSLDPVTQSPQTASAHLVPPFEMTRAAARFIRMMLLADGDATSGFRLVLSPGGCSGLSADMSVCREPRTGDAVVERDGVRLFLPAESRLLLAGVTIDFSDSLAQTGLVFRDPRNTGTCSSHASPIVTLG</sequence>
<name>A0A917BPK9_9HYPH</name>
<dbReference type="Pfam" id="PF01521">
    <property type="entry name" value="Fe-S_biosyn"/>
    <property type="match status" value="1"/>
</dbReference>
<dbReference type="InterPro" id="IPR050322">
    <property type="entry name" value="Fe-S_cluster_asmbl/transfer"/>
</dbReference>
<dbReference type="GO" id="GO:0005737">
    <property type="term" value="C:cytoplasm"/>
    <property type="evidence" value="ECO:0007669"/>
    <property type="project" value="TreeGrafter"/>
</dbReference>
<dbReference type="AlphaFoldDB" id="A0A917BPK9"/>
<dbReference type="PANTHER" id="PTHR10072:SF41">
    <property type="entry name" value="IRON-SULFUR CLUSTER ASSEMBLY 1 HOMOLOG, MITOCHONDRIAL"/>
    <property type="match status" value="1"/>
</dbReference>
<gene>
    <name evidence="3" type="ORF">GCM10007301_09240</name>
</gene>
<dbReference type="GO" id="GO:0016226">
    <property type="term" value="P:iron-sulfur cluster assembly"/>
    <property type="evidence" value="ECO:0007669"/>
    <property type="project" value="InterPro"/>
</dbReference>
<dbReference type="PANTHER" id="PTHR10072">
    <property type="entry name" value="IRON-SULFUR CLUSTER ASSEMBLY PROTEIN"/>
    <property type="match status" value="1"/>
</dbReference>
<accession>A0A917BPK9</accession>
<comment type="similarity">
    <text evidence="1">Belongs to the HesB/IscA family.</text>
</comment>
<dbReference type="NCBIfam" id="TIGR00049">
    <property type="entry name" value="iron-sulfur cluster assembly accessory protein"/>
    <property type="match status" value="1"/>
</dbReference>
<dbReference type="RefSeq" id="WP_188575809.1">
    <property type="nucleotide sequence ID" value="NZ_BMCT01000001.1"/>
</dbReference>
<dbReference type="InterPro" id="IPR016092">
    <property type="entry name" value="ATAP"/>
</dbReference>
<evidence type="ECO:0000259" key="2">
    <source>
        <dbReference type="Pfam" id="PF01521"/>
    </source>
</evidence>